<proteinExistence type="predicted"/>
<dbReference type="InterPro" id="IPR010730">
    <property type="entry name" value="HET"/>
</dbReference>
<evidence type="ECO:0000313" key="3">
    <source>
        <dbReference type="Proteomes" id="UP000431533"/>
    </source>
</evidence>
<organism evidence="2 3">
    <name type="scientific">Lachnellula hyalina</name>
    <dbReference type="NCBI Taxonomy" id="1316788"/>
    <lineage>
        <taxon>Eukaryota</taxon>
        <taxon>Fungi</taxon>
        <taxon>Dikarya</taxon>
        <taxon>Ascomycota</taxon>
        <taxon>Pezizomycotina</taxon>
        <taxon>Leotiomycetes</taxon>
        <taxon>Helotiales</taxon>
        <taxon>Lachnaceae</taxon>
        <taxon>Lachnellula</taxon>
    </lineage>
</organism>
<dbReference type="OrthoDB" id="2157530at2759"/>
<dbReference type="Proteomes" id="UP000431533">
    <property type="component" value="Unassembled WGS sequence"/>
</dbReference>
<evidence type="ECO:0000259" key="1">
    <source>
        <dbReference type="Pfam" id="PF06985"/>
    </source>
</evidence>
<keyword evidence="3" id="KW-1185">Reference proteome</keyword>
<evidence type="ECO:0000313" key="2">
    <source>
        <dbReference type="EMBL" id="TVY23978.1"/>
    </source>
</evidence>
<dbReference type="PANTHER" id="PTHR24148:SF80">
    <property type="entry name" value="HETEROKARYON INCOMPATIBILITY DOMAIN-CONTAINING PROTEIN"/>
    <property type="match status" value="1"/>
</dbReference>
<dbReference type="Pfam" id="PF06985">
    <property type="entry name" value="HET"/>
    <property type="match status" value="1"/>
</dbReference>
<dbReference type="PANTHER" id="PTHR24148">
    <property type="entry name" value="ANKYRIN REPEAT DOMAIN-CONTAINING PROTEIN 39 HOMOLOG-RELATED"/>
    <property type="match status" value="1"/>
</dbReference>
<reference evidence="2 3" key="1">
    <citation type="submission" date="2018-05" db="EMBL/GenBank/DDBJ databases">
        <title>Genome sequencing and assembly of the regulated plant pathogen Lachnellula willkommii and related sister species for the development of diagnostic species identification markers.</title>
        <authorList>
            <person name="Giroux E."/>
            <person name="Bilodeau G."/>
        </authorList>
    </citation>
    <scope>NUCLEOTIDE SEQUENCE [LARGE SCALE GENOMIC DNA]</scope>
    <source>
        <strain evidence="2 3">CBS 185.66</strain>
    </source>
</reference>
<dbReference type="RefSeq" id="XP_031002766.1">
    <property type="nucleotide sequence ID" value="XM_031152950.1"/>
</dbReference>
<dbReference type="GeneID" id="41988227"/>
<accession>A0A8H8QWD7</accession>
<dbReference type="InterPro" id="IPR052895">
    <property type="entry name" value="HetReg/Transcr_Mod"/>
</dbReference>
<feature type="domain" description="Heterokaryon incompatibility" evidence="1">
    <location>
        <begin position="44"/>
        <end position="187"/>
    </location>
</feature>
<name>A0A8H8QWD7_9HELO</name>
<protein>
    <submittedName>
        <fullName evidence="2">Heterokaryon incompatibility protein 6,OR allele</fullName>
    </submittedName>
</protein>
<comment type="caution">
    <text evidence="2">The sequence shown here is derived from an EMBL/GenBank/DDBJ whole genome shotgun (WGS) entry which is preliminary data.</text>
</comment>
<gene>
    <name evidence="2" type="primary">het-6_21</name>
    <name evidence="2" type="ORF">LHYA1_G008029</name>
</gene>
<dbReference type="EMBL" id="QGMH01000152">
    <property type="protein sequence ID" value="TVY23978.1"/>
    <property type="molecule type" value="Genomic_DNA"/>
</dbReference>
<dbReference type="AlphaFoldDB" id="A0A8H8QWD7"/>
<sequence>MYRYNPLQHPLEIRVIRFGTALAVSDPHLQVTISHVRLDKRPVYRALSYTWGDTTLKEIVECDNGGGQLLITANCASALRRLRLEDELTPIWIDSICINQNDIPERNQQILLISDVYRLASKVQVYLGEEDEDSALGMAYFRDPRKFLAQEEGRGFLDVSAIAEQPKQAVNRILSRAWFGRVWVFQEVLVSSAVDVLCGSDKVTWSQLTTSIWAWGGRNRIFLKEGIKEPPILFRFAEKRNRSSALEILLRYMHEARSSKSTDPRDKIYAMLGIAADTAAGFLPFRPDMNFEGKESYKLRAPYLKTSLVAK</sequence>